<sequence>MIFVTGQTARRDGQGLLPIDSECASIVVPLHATICFASCLLFHNADEGVGEWRLAILSRMNRAKKCAADDGNGFYQVDLTAGDIGPWPLG</sequence>
<comment type="caution">
    <text evidence="1">The sequence shown here is derived from an EMBL/GenBank/DDBJ whole genome shotgun (WGS) entry which is preliminary data.</text>
</comment>
<keyword evidence="2" id="KW-1185">Reference proteome</keyword>
<organism evidence="1 2">
    <name type="scientific">Novosphingobium soli</name>
    <dbReference type="NCBI Taxonomy" id="574956"/>
    <lineage>
        <taxon>Bacteria</taxon>
        <taxon>Pseudomonadati</taxon>
        <taxon>Pseudomonadota</taxon>
        <taxon>Alphaproteobacteria</taxon>
        <taxon>Sphingomonadales</taxon>
        <taxon>Sphingomonadaceae</taxon>
        <taxon>Novosphingobium</taxon>
    </lineage>
</organism>
<evidence type="ECO:0000313" key="2">
    <source>
        <dbReference type="Proteomes" id="UP001589798"/>
    </source>
</evidence>
<evidence type="ECO:0000313" key="1">
    <source>
        <dbReference type="EMBL" id="MFC0206679.1"/>
    </source>
</evidence>
<reference evidence="1 2" key="1">
    <citation type="submission" date="2024-09" db="EMBL/GenBank/DDBJ databases">
        <authorList>
            <person name="Sun Q."/>
            <person name="Mori K."/>
        </authorList>
    </citation>
    <scope>NUCLEOTIDE SEQUENCE [LARGE SCALE GENOMIC DNA]</scope>
    <source>
        <strain evidence="1 2">CCM 7706</strain>
    </source>
</reference>
<proteinExistence type="predicted"/>
<name>A0ABV6D200_9SPHN</name>
<dbReference type="RefSeq" id="WP_086493912.1">
    <property type="nucleotide sequence ID" value="NZ_JBHLWK010000040.1"/>
</dbReference>
<gene>
    <name evidence="1" type="ORF">ACFFJC_20695</name>
</gene>
<accession>A0ABV6D200</accession>
<protein>
    <submittedName>
        <fullName evidence="1">Uncharacterized protein</fullName>
    </submittedName>
</protein>
<dbReference type="EMBL" id="JBHLWK010000040">
    <property type="protein sequence ID" value="MFC0206679.1"/>
    <property type="molecule type" value="Genomic_DNA"/>
</dbReference>
<dbReference type="Proteomes" id="UP001589798">
    <property type="component" value="Unassembled WGS sequence"/>
</dbReference>